<feature type="chain" id="PRO_5042920866" description="CFEM domain-containing protein" evidence="10">
    <location>
        <begin position="17"/>
        <end position="631"/>
    </location>
</feature>
<evidence type="ECO:0000256" key="7">
    <source>
        <dbReference type="ARBA" id="ARBA00023157"/>
    </source>
</evidence>
<feature type="compositionally biased region" description="Low complexity" evidence="9">
    <location>
        <begin position="201"/>
        <end position="213"/>
    </location>
</feature>
<keyword evidence="5" id="KW-0472">Membrane</keyword>
<keyword evidence="7" id="KW-1015">Disulfide bond</keyword>
<keyword evidence="4" id="KW-0964">Secreted</keyword>
<dbReference type="Pfam" id="PF05730">
    <property type="entry name" value="CFEM"/>
    <property type="match status" value="1"/>
</dbReference>
<feature type="compositionally biased region" description="Polar residues" evidence="9">
    <location>
        <begin position="290"/>
        <end position="307"/>
    </location>
</feature>
<dbReference type="Proteomes" id="UP001303889">
    <property type="component" value="Unassembled WGS sequence"/>
</dbReference>
<evidence type="ECO:0000256" key="1">
    <source>
        <dbReference type="ARBA" id="ARBA00004589"/>
    </source>
</evidence>
<keyword evidence="5" id="KW-0336">GPI-anchor</keyword>
<feature type="region of interest" description="Disordered" evidence="9">
    <location>
        <begin position="184"/>
        <end position="311"/>
    </location>
</feature>
<feature type="signal peptide" evidence="10">
    <location>
        <begin position="1"/>
        <end position="16"/>
    </location>
</feature>
<keyword evidence="13" id="KW-1185">Reference proteome</keyword>
<evidence type="ECO:0000256" key="4">
    <source>
        <dbReference type="ARBA" id="ARBA00022525"/>
    </source>
</evidence>
<evidence type="ECO:0000259" key="11">
    <source>
        <dbReference type="Pfam" id="PF05730"/>
    </source>
</evidence>
<evidence type="ECO:0000313" key="12">
    <source>
        <dbReference type="EMBL" id="KAK3905739.1"/>
    </source>
</evidence>
<reference evidence="12" key="2">
    <citation type="submission" date="2023-05" db="EMBL/GenBank/DDBJ databases">
        <authorList>
            <consortium name="Lawrence Berkeley National Laboratory"/>
            <person name="Steindorff A."/>
            <person name="Hensen N."/>
            <person name="Bonometti L."/>
            <person name="Westerberg I."/>
            <person name="Brannstrom I.O."/>
            <person name="Guillou S."/>
            <person name="Cros-Aarteil S."/>
            <person name="Calhoun S."/>
            <person name="Haridas S."/>
            <person name="Kuo A."/>
            <person name="Mondo S."/>
            <person name="Pangilinan J."/>
            <person name="Riley R."/>
            <person name="Labutti K."/>
            <person name="Andreopoulos B."/>
            <person name="Lipzen A."/>
            <person name="Chen C."/>
            <person name="Yanf M."/>
            <person name="Daum C."/>
            <person name="Ng V."/>
            <person name="Clum A."/>
            <person name="Ohm R."/>
            <person name="Martin F."/>
            <person name="Silar P."/>
            <person name="Natvig D."/>
            <person name="Lalanne C."/>
            <person name="Gautier V."/>
            <person name="Ament-Velasquez S.L."/>
            <person name="Kruys A."/>
            <person name="Hutchinson M.I."/>
            <person name="Powell A.J."/>
            <person name="Barry K."/>
            <person name="Miller A.N."/>
            <person name="Grigoriev I.V."/>
            <person name="Debuchy R."/>
            <person name="Gladieux P."/>
            <person name="Thoren M.H."/>
            <person name="Johannesson H."/>
        </authorList>
    </citation>
    <scope>NUCLEOTIDE SEQUENCE</scope>
    <source>
        <strain evidence="12">CBS 103.79</strain>
    </source>
</reference>
<evidence type="ECO:0000256" key="10">
    <source>
        <dbReference type="SAM" id="SignalP"/>
    </source>
</evidence>
<evidence type="ECO:0000256" key="3">
    <source>
        <dbReference type="ARBA" id="ARBA00010031"/>
    </source>
</evidence>
<protein>
    <recommendedName>
        <fullName evidence="11">CFEM domain-containing protein</fullName>
    </recommendedName>
</protein>
<feature type="region of interest" description="Disordered" evidence="9">
    <location>
        <begin position="379"/>
        <end position="402"/>
    </location>
</feature>
<dbReference type="GO" id="GO:0098552">
    <property type="term" value="C:side of membrane"/>
    <property type="evidence" value="ECO:0007669"/>
    <property type="project" value="UniProtKB-KW"/>
</dbReference>
<evidence type="ECO:0000256" key="2">
    <source>
        <dbReference type="ARBA" id="ARBA00004613"/>
    </source>
</evidence>
<evidence type="ECO:0000256" key="5">
    <source>
        <dbReference type="ARBA" id="ARBA00022622"/>
    </source>
</evidence>
<accession>A0AAN6MRV5</accession>
<dbReference type="AlphaFoldDB" id="A0AAN6MRV5"/>
<evidence type="ECO:0000256" key="6">
    <source>
        <dbReference type="ARBA" id="ARBA00022729"/>
    </source>
</evidence>
<feature type="compositionally biased region" description="Polar residues" evidence="9">
    <location>
        <begin position="214"/>
        <end position="249"/>
    </location>
</feature>
<keyword evidence="6 10" id="KW-0732">Signal</keyword>
<dbReference type="GO" id="GO:0005576">
    <property type="term" value="C:extracellular region"/>
    <property type="evidence" value="ECO:0007669"/>
    <property type="project" value="UniProtKB-SubCell"/>
</dbReference>
<feature type="compositionally biased region" description="Low complexity" evidence="9">
    <location>
        <begin position="250"/>
        <end position="283"/>
    </location>
</feature>
<evidence type="ECO:0000256" key="9">
    <source>
        <dbReference type="SAM" id="MobiDB-lite"/>
    </source>
</evidence>
<proteinExistence type="inferred from homology"/>
<reference evidence="12" key="1">
    <citation type="journal article" date="2023" name="Mol. Phylogenet. Evol.">
        <title>Genome-scale phylogeny and comparative genomics of the fungal order Sordariales.</title>
        <authorList>
            <person name="Hensen N."/>
            <person name="Bonometti L."/>
            <person name="Westerberg I."/>
            <person name="Brannstrom I.O."/>
            <person name="Guillou S."/>
            <person name="Cros-Aarteil S."/>
            <person name="Calhoun S."/>
            <person name="Haridas S."/>
            <person name="Kuo A."/>
            <person name="Mondo S."/>
            <person name="Pangilinan J."/>
            <person name="Riley R."/>
            <person name="LaButti K."/>
            <person name="Andreopoulos B."/>
            <person name="Lipzen A."/>
            <person name="Chen C."/>
            <person name="Yan M."/>
            <person name="Daum C."/>
            <person name="Ng V."/>
            <person name="Clum A."/>
            <person name="Steindorff A."/>
            <person name="Ohm R.A."/>
            <person name="Martin F."/>
            <person name="Silar P."/>
            <person name="Natvig D.O."/>
            <person name="Lalanne C."/>
            <person name="Gautier V."/>
            <person name="Ament-Velasquez S.L."/>
            <person name="Kruys A."/>
            <person name="Hutchinson M.I."/>
            <person name="Powell A.J."/>
            <person name="Barry K."/>
            <person name="Miller A.N."/>
            <person name="Grigoriev I.V."/>
            <person name="Debuchy R."/>
            <person name="Gladieux P."/>
            <person name="Hiltunen Thoren M."/>
            <person name="Johannesson H."/>
        </authorList>
    </citation>
    <scope>NUCLEOTIDE SEQUENCE</scope>
    <source>
        <strain evidence="12">CBS 103.79</strain>
    </source>
</reference>
<feature type="domain" description="CFEM" evidence="11">
    <location>
        <begin position="413"/>
        <end position="473"/>
    </location>
</feature>
<keyword evidence="8" id="KW-0449">Lipoprotein</keyword>
<sequence>MKTFVPVLALAAGVSATFNRAPPFTCPGNTDNKCTDKQKPGFNWDDLDFGDFFNYGDFNFNGWKCEDDGDKRGRFAPRTGQKAIGGTCHSDKKKSPSFGCGPSVDKFSLGSIHVKPEFDCDLEFHYDMPDGSTCKHRSSCRKSGTTVVNKQCGGAKNVTIVYPPQPNKPKPSCSIKVPTISFDCSTASSTKPPKTTKTKSHSTTPPVIKTTTTAGQPSSTNTPPAETTTSVAPGGSTSAPPAETSITSVSPGEPSSTSPAGESSTSPAGESSTPASSGGESSTVTAPGGESSTSVATQESSTSEAPGTTTAVTSTITTSYESTSTIFTTSTQTITSCEPTVTKCPANSVVTTVVTIAVSTTVCPVTETLTTVISSAVPTPATTVKDTPSSGTPGSGTTGLVSSSKPVPTLPCPSVVPSCLNTFLFTVGCSDNTDAACYCPDAAFVKNVFDCLYAHGETDAIIAEAVAYFQGICGKYVNENPAIATDATVTTYITVTAAPTVAPVYTTVIVDVTTVVPCTNDAGEVIPSSSSTVTVSTSITVPQVDFTTGASGSVDVIPITAAPVVTGGSGSGNSPITNTVAVPTSAVAVPTGTGSLRPSSTGRPVVVGAGGRVEASFGMAAAAALLAAVAL</sequence>
<keyword evidence="5" id="KW-0325">Glycoprotein</keyword>
<comment type="subcellular location">
    <subcellularLocation>
        <location evidence="1">Membrane</location>
        <topology evidence="1">Lipid-anchor</topology>
        <topology evidence="1">GPI-anchor</topology>
    </subcellularLocation>
    <subcellularLocation>
        <location evidence="2">Secreted</location>
    </subcellularLocation>
</comment>
<comment type="similarity">
    <text evidence="3">Belongs to the RBT5 family.</text>
</comment>
<evidence type="ECO:0000313" key="13">
    <source>
        <dbReference type="Proteomes" id="UP001303889"/>
    </source>
</evidence>
<evidence type="ECO:0000256" key="8">
    <source>
        <dbReference type="ARBA" id="ARBA00023288"/>
    </source>
</evidence>
<dbReference type="EMBL" id="MU855348">
    <property type="protein sequence ID" value="KAK3905739.1"/>
    <property type="molecule type" value="Genomic_DNA"/>
</dbReference>
<name>A0AAN6MRV5_9PEZI</name>
<comment type="caution">
    <text evidence="12">The sequence shown here is derived from an EMBL/GenBank/DDBJ whole genome shotgun (WGS) entry which is preliminary data.</text>
</comment>
<dbReference type="InterPro" id="IPR008427">
    <property type="entry name" value="Extracellular_membr_CFEM_dom"/>
</dbReference>
<organism evidence="12 13">
    <name type="scientific">Staphylotrichum tortipilum</name>
    <dbReference type="NCBI Taxonomy" id="2831512"/>
    <lineage>
        <taxon>Eukaryota</taxon>
        <taxon>Fungi</taxon>
        <taxon>Dikarya</taxon>
        <taxon>Ascomycota</taxon>
        <taxon>Pezizomycotina</taxon>
        <taxon>Sordariomycetes</taxon>
        <taxon>Sordariomycetidae</taxon>
        <taxon>Sordariales</taxon>
        <taxon>Chaetomiaceae</taxon>
        <taxon>Staphylotrichum</taxon>
    </lineage>
</organism>
<gene>
    <name evidence="12" type="ORF">C8A05DRAFT_30435</name>
</gene>